<evidence type="ECO:0000313" key="18">
    <source>
        <dbReference type="Proteomes" id="UP000460718"/>
    </source>
</evidence>
<accession>A0A6A3E1U3</accession>
<dbReference type="EMBL" id="QXFX01001737">
    <property type="protein sequence ID" value="KAE9085533.1"/>
    <property type="molecule type" value="Genomic_DNA"/>
</dbReference>
<dbReference type="Proteomes" id="UP000440367">
    <property type="component" value="Unassembled WGS sequence"/>
</dbReference>
<dbReference type="Proteomes" id="UP000460718">
    <property type="component" value="Unassembled WGS sequence"/>
</dbReference>
<evidence type="ECO:0000313" key="3">
    <source>
        <dbReference type="EMBL" id="KAE8987025.1"/>
    </source>
</evidence>
<evidence type="ECO:0000313" key="7">
    <source>
        <dbReference type="EMBL" id="KAE9186081.1"/>
    </source>
</evidence>
<dbReference type="Proteomes" id="UP000440732">
    <property type="component" value="Unassembled WGS sequence"/>
</dbReference>
<dbReference type="InterPro" id="IPR012337">
    <property type="entry name" value="RNaseH-like_sf"/>
</dbReference>
<evidence type="ECO:0000313" key="15">
    <source>
        <dbReference type="Proteomes" id="UP000440367"/>
    </source>
</evidence>
<evidence type="ECO:0008006" key="22">
    <source>
        <dbReference type="Google" id="ProtNLM"/>
    </source>
</evidence>
<dbReference type="Proteomes" id="UP000441208">
    <property type="component" value="Unassembled WGS sequence"/>
</dbReference>
<feature type="compositionally biased region" description="Low complexity" evidence="1">
    <location>
        <begin position="128"/>
        <end position="142"/>
    </location>
</feature>
<dbReference type="EMBL" id="QXGD01001718">
    <property type="protein sequence ID" value="KAE9200389.1"/>
    <property type="molecule type" value="Genomic_DNA"/>
</dbReference>
<dbReference type="InterPro" id="IPR039537">
    <property type="entry name" value="Retrotran_Ty1/copia-like"/>
</dbReference>
<evidence type="ECO:0000313" key="4">
    <source>
        <dbReference type="EMBL" id="KAE9085533.1"/>
    </source>
</evidence>
<evidence type="ECO:0000313" key="21">
    <source>
        <dbReference type="Proteomes" id="UP000488956"/>
    </source>
</evidence>
<reference evidence="12 13" key="1">
    <citation type="submission" date="2018-08" db="EMBL/GenBank/DDBJ databases">
        <title>Genomic investigation of the strawberry pathogen Phytophthora fragariae indicates pathogenicity is determined by transcriptional variation in three key races.</title>
        <authorList>
            <person name="Adams T.M."/>
            <person name="Armitage A.D."/>
            <person name="Sobczyk M.K."/>
            <person name="Bates H.J."/>
            <person name="Dunwell J.M."/>
            <person name="Nellist C.F."/>
            <person name="Harrison R.J."/>
        </authorList>
    </citation>
    <scope>NUCLEOTIDE SEQUENCE [LARGE SCALE GENOMIC DNA]</scope>
    <source>
        <strain evidence="10 14">A4</strain>
        <strain evidence="9 15">BC-1</strain>
        <strain evidence="8 19">BC-23</strain>
        <strain evidence="7 13">NOV-27</strain>
        <strain evidence="6 16">NOV-5</strain>
        <strain evidence="5 17">NOV-71</strain>
        <strain evidence="11 20">NOV-77</strain>
        <strain evidence="2 12">NOV-9</strain>
        <strain evidence="4 21">ONT-3</strain>
        <strain evidence="3 18">SCRP245</strain>
    </source>
</reference>
<evidence type="ECO:0000313" key="14">
    <source>
        <dbReference type="Proteomes" id="UP000437068"/>
    </source>
</evidence>
<dbReference type="PANTHER" id="PTHR42648">
    <property type="entry name" value="TRANSPOSASE, PUTATIVE-RELATED"/>
    <property type="match status" value="1"/>
</dbReference>
<dbReference type="EMBL" id="QXFY01001723">
    <property type="protein sequence ID" value="KAE9310921.1"/>
    <property type="molecule type" value="Genomic_DNA"/>
</dbReference>
<dbReference type="EMBL" id="QXGA01001699">
    <property type="protein sequence ID" value="KAE9112626.1"/>
    <property type="molecule type" value="Genomic_DNA"/>
</dbReference>
<gene>
    <name evidence="10" type="ORF">PF001_g20109</name>
    <name evidence="9" type="ORF">PF002_g21847</name>
    <name evidence="8" type="ORF">PF004_g19880</name>
    <name evidence="7" type="ORF">PF005_g20991</name>
    <name evidence="6" type="ORF">PF006_g19934</name>
    <name evidence="5" type="ORF">PF007_g21099</name>
    <name evidence="11" type="ORF">PF008_g20334</name>
    <name evidence="2" type="ORF">PF009_g22033</name>
    <name evidence="4" type="ORF">PF010_g20423</name>
    <name evidence="3" type="ORF">PF011_g19740</name>
</gene>
<evidence type="ECO:0000313" key="10">
    <source>
        <dbReference type="EMBL" id="KAE9289294.1"/>
    </source>
</evidence>
<dbReference type="EMBL" id="QXGE01001702">
    <property type="protein sequence ID" value="KAE9289294.1"/>
    <property type="molecule type" value="Genomic_DNA"/>
</dbReference>
<dbReference type="Proteomes" id="UP000488956">
    <property type="component" value="Unassembled WGS sequence"/>
</dbReference>
<evidence type="ECO:0000313" key="17">
    <source>
        <dbReference type="Proteomes" id="UP000441208"/>
    </source>
</evidence>
<evidence type="ECO:0000313" key="16">
    <source>
        <dbReference type="Proteomes" id="UP000440732"/>
    </source>
</evidence>
<evidence type="ECO:0000313" key="8">
    <source>
        <dbReference type="EMBL" id="KAE9197265.1"/>
    </source>
</evidence>
<dbReference type="Proteomes" id="UP000486351">
    <property type="component" value="Unassembled WGS sequence"/>
</dbReference>
<evidence type="ECO:0000313" key="9">
    <source>
        <dbReference type="EMBL" id="KAE9200389.1"/>
    </source>
</evidence>
<evidence type="ECO:0000313" key="19">
    <source>
        <dbReference type="Proteomes" id="UP000476176"/>
    </source>
</evidence>
<name>A0A6A3E1U3_9STRA</name>
<dbReference type="OrthoDB" id="123877at2759"/>
<feature type="region of interest" description="Disordered" evidence="1">
    <location>
        <begin position="123"/>
        <end position="152"/>
    </location>
</feature>
<dbReference type="PANTHER" id="PTHR42648:SF28">
    <property type="entry name" value="TRANSPOSON-ENCODED PROTEIN WITH RIBONUCLEASE H-LIKE AND RETROVIRUS ZINC FINGER-LIKE DOMAINS"/>
    <property type="match status" value="1"/>
</dbReference>
<dbReference type="GO" id="GO:0003676">
    <property type="term" value="F:nucleic acid binding"/>
    <property type="evidence" value="ECO:0007669"/>
    <property type="project" value="InterPro"/>
</dbReference>
<dbReference type="EMBL" id="QXFZ01001750">
    <property type="protein sequence ID" value="KAE9085557.1"/>
    <property type="molecule type" value="Genomic_DNA"/>
</dbReference>
<dbReference type="InterPro" id="IPR036397">
    <property type="entry name" value="RNaseH_sf"/>
</dbReference>
<dbReference type="EMBL" id="QXFW01001698">
    <property type="protein sequence ID" value="KAE8987025.1"/>
    <property type="molecule type" value="Genomic_DNA"/>
</dbReference>
<dbReference type="Proteomes" id="UP000476176">
    <property type="component" value="Unassembled WGS sequence"/>
</dbReference>
<comment type="caution">
    <text evidence="2">The sequence shown here is derived from an EMBL/GenBank/DDBJ whole genome shotgun (WGS) entry which is preliminary data.</text>
</comment>
<dbReference type="EMBL" id="QXGC01001721">
    <property type="protein sequence ID" value="KAE9197265.1"/>
    <property type="molecule type" value="Genomic_DNA"/>
</dbReference>
<dbReference type="SUPFAM" id="SSF53098">
    <property type="entry name" value="Ribonuclease H-like"/>
    <property type="match status" value="1"/>
</dbReference>
<evidence type="ECO:0000313" key="13">
    <source>
        <dbReference type="Proteomes" id="UP000433483"/>
    </source>
</evidence>
<proteinExistence type="predicted"/>
<dbReference type="Proteomes" id="UP000429523">
    <property type="component" value="Unassembled WGS sequence"/>
</dbReference>
<organism evidence="2 12">
    <name type="scientific">Phytophthora fragariae</name>
    <dbReference type="NCBI Taxonomy" id="53985"/>
    <lineage>
        <taxon>Eukaryota</taxon>
        <taxon>Sar</taxon>
        <taxon>Stramenopiles</taxon>
        <taxon>Oomycota</taxon>
        <taxon>Peronosporomycetes</taxon>
        <taxon>Peronosporales</taxon>
        <taxon>Peronosporaceae</taxon>
        <taxon>Phytophthora</taxon>
    </lineage>
</organism>
<evidence type="ECO:0000313" key="6">
    <source>
        <dbReference type="EMBL" id="KAE9112626.1"/>
    </source>
</evidence>
<protein>
    <recommendedName>
        <fullName evidence="22">Integrase catalytic domain-containing protein</fullName>
    </recommendedName>
</protein>
<dbReference type="EMBL" id="QXGF01001788">
    <property type="protein sequence ID" value="KAE8927804.1"/>
    <property type="molecule type" value="Genomic_DNA"/>
</dbReference>
<keyword evidence="13" id="KW-1185">Reference proteome</keyword>
<dbReference type="Proteomes" id="UP000433483">
    <property type="component" value="Unassembled WGS sequence"/>
</dbReference>
<evidence type="ECO:0000313" key="11">
    <source>
        <dbReference type="EMBL" id="KAE9310921.1"/>
    </source>
</evidence>
<evidence type="ECO:0000313" key="20">
    <source>
        <dbReference type="Proteomes" id="UP000486351"/>
    </source>
</evidence>
<dbReference type="EMBL" id="QXGB01001748">
    <property type="protein sequence ID" value="KAE9186081.1"/>
    <property type="molecule type" value="Genomic_DNA"/>
</dbReference>
<evidence type="ECO:0000313" key="12">
    <source>
        <dbReference type="Proteomes" id="UP000429523"/>
    </source>
</evidence>
<dbReference type="Proteomes" id="UP000437068">
    <property type="component" value="Unassembled WGS sequence"/>
</dbReference>
<dbReference type="AlphaFoldDB" id="A0A6A3E1U3"/>
<sequence length="152" mass="17016">MDGWSRFLTVHLLTNKSASTVNALIQQYVVWAERQAGRGIKKIIQREFEPTESAQFPVRQILTDKGGEFVNGAIDGWYASRGIEHIKVGPKSSHLNPCERAHQSLMEMVKAQMHASGVQDHFGRMHSRMPPTSKTRSTPSRSKACHTNACSE</sequence>
<dbReference type="Gene3D" id="3.30.420.10">
    <property type="entry name" value="Ribonuclease H-like superfamily/Ribonuclease H"/>
    <property type="match status" value="1"/>
</dbReference>
<evidence type="ECO:0000313" key="5">
    <source>
        <dbReference type="EMBL" id="KAE9085557.1"/>
    </source>
</evidence>
<evidence type="ECO:0000256" key="1">
    <source>
        <dbReference type="SAM" id="MobiDB-lite"/>
    </source>
</evidence>
<evidence type="ECO:0000313" key="2">
    <source>
        <dbReference type="EMBL" id="KAE8927804.1"/>
    </source>
</evidence>